<name>A0ABY5E745_9BACT</name>
<reference evidence="7" key="1">
    <citation type="submission" date="2022-07" db="EMBL/GenBank/DDBJ databases">
        <title>Arcobacter roscoffensis sp. nov., a marine bacterium isolated from coastal seawater collected from Roscoff, France.</title>
        <authorList>
            <person name="Pascual J."/>
            <person name="Lepeaux C."/>
            <person name="Methner A."/>
            <person name="Overmann J."/>
        </authorList>
    </citation>
    <scope>NUCLEOTIDE SEQUENCE</scope>
    <source>
        <strain evidence="7">ARW1-2F2</strain>
    </source>
</reference>
<dbReference type="EMBL" id="CP100595">
    <property type="protein sequence ID" value="UTJ07687.1"/>
    <property type="molecule type" value="Genomic_DNA"/>
</dbReference>
<dbReference type="InterPro" id="IPR020103">
    <property type="entry name" value="PsdUridine_synth_cat_dom_sf"/>
</dbReference>
<keyword evidence="8" id="KW-1185">Reference proteome</keyword>
<sequence length="292" mass="33730">MPYILKKINVSKAMKIEEFLLENTNLDENTINSLVSKGKILNDKNKRLQKNQVIKDGFINVYVFEPKSKGLKPLFETFHFAIFDKPSGLKVHPSAIDNEYTLLDEIQYYLGKDASLVHRIDAQTSGLVLVAKNPYSQMVLNSMFEEKKYSKKYLAYVEGQIKEAVNINKKITNSKGIIKLKMKTSDEGKESLTKINPLSYDNEKDITLLECMPITGRQHQIRVHLDSIGHRIIGDPIYGIDEKLCDKLLKKSLTKEERYEITKADRLMLHAYLLEFTFLNIKYKISSKQEFQ</sequence>
<comment type="catalytic activity">
    <reaction evidence="1">
        <text>a uridine in RNA = a pseudouridine in RNA</text>
        <dbReference type="Rhea" id="RHEA:48348"/>
        <dbReference type="Rhea" id="RHEA-COMP:12068"/>
        <dbReference type="Rhea" id="RHEA-COMP:12069"/>
        <dbReference type="ChEBI" id="CHEBI:65314"/>
        <dbReference type="ChEBI" id="CHEBI:65315"/>
    </reaction>
</comment>
<dbReference type="Gene3D" id="3.30.2350.10">
    <property type="entry name" value="Pseudouridine synthase"/>
    <property type="match status" value="1"/>
</dbReference>
<keyword evidence="3" id="KW-0413">Isomerase</keyword>
<evidence type="ECO:0000256" key="4">
    <source>
        <dbReference type="ARBA" id="ARBA00031870"/>
    </source>
</evidence>
<gene>
    <name evidence="7" type="ORF">NJU99_06220</name>
</gene>
<evidence type="ECO:0000313" key="8">
    <source>
        <dbReference type="Proteomes" id="UP001060012"/>
    </source>
</evidence>
<protein>
    <recommendedName>
        <fullName evidence="4">RNA pseudouridylate synthase</fullName>
    </recommendedName>
    <alternativeName>
        <fullName evidence="5">RNA-uridine isomerase</fullName>
    </alternativeName>
</protein>
<evidence type="ECO:0000259" key="6">
    <source>
        <dbReference type="Pfam" id="PF00849"/>
    </source>
</evidence>
<dbReference type="PROSITE" id="PS01129">
    <property type="entry name" value="PSI_RLU"/>
    <property type="match status" value="1"/>
</dbReference>
<evidence type="ECO:0000256" key="3">
    <source>
        <dbReference type="ARBA" id="ARBA00023235"/>
    </source>
</evidence>
<dbReference type="InterPro" id="IPR006224">
    <property type="entry name" value="PsdUridine_synth_RluA-like_CS"/>
</dbReference>
<evidence type="ECO:0000256" key="5">
    <source>
        <dbReference type="ARBA" id="ARBA00033164"/>
    </source>
</evidence>
<evidence type="ECO:0000313" key="7">
    <source>
        <dbReference type="EMBL" id="UTJ07687.1"/>
    </source>
</evidence>
<accession>A0ABY5E745</accession>
<dbReference type="InterPro" id="IPR006145">
    <property type="entry name" value="PsdUridine_synth_RsuA/RluA"/>
</dbReference>
<dbReference type="InterPro" id="IPR050188">
    <property type="entry name" value="RluA_PseudoU_synthase"/>
</dbReference>
<dbReference type="CDD" id="cd02869">
    <property type="entry name" value="PseudoU_synth_RluA_like"/>
    <property type="match status" value="1"/>
</dbReference>
<evidence type="ECO:0000256" key="2">
    <source>
        <dbReference type="ARBA" id="ARBA00010876"/>
    </source>
</evidence>
<proteinExistence type="inferred from homology"/>
<dbReference type="SUPFAM" id="SSF55120">
    <property type="entry name" value="Pseudouridine synthase"/>
    <property type="match status" value="1"/>
</dbReference>
<evidence type="ECO:0000256" key="1">
    <source>
        <dbReference type="ARBA" id="ARBA00000073"/>
    </source>
</evidence>
<comment type="similarity">
    <text evidence="2">Belongs to the pseudouridine synthase RluA family.</text>
</comment>
<dbReference type="PANTHER" id="PTHR21600">
    <property type="entry name" value="MITOCHONDRIAL RNA PSEUDOURIDINE SYNTHASE"/>
    <property type="match status" value="1"/>
</dbReference>
<dbReference type="Proteomes" id="UP001060012">
    <property type="component" value="Chromosome"/>
</dbReference>
<feature type="domain" description="Pseudouridine synthase RsuA/RluA-like" evidence="6">
    <location>
        <begin position="79"/>
        <end position="226"/>
    </location>
</feature>
<dbReference type="RefSeq" id="WP_254577861.1">
    <property type="nucleotide sequence ID" value="NZ_CP100595.1"/>
</dbReference>
<dbReference type="Pfam" id="PF00849">
    <property type="entry name" value="PseudoU_synth_2"/>
    <property type="match status" value="1"/>
</dbReference>
<organism evidence="7 8">
    <name type="scientific">Arcobacter roscoffensis</name>
    <dbReference type="NCBI Taxonomy" id="2961520"/>
    <lineage>
        <taxon>Bacteria</taxon>
        <taxon>Pseudomonadati</taxon>
        <taxon>Campylobacterota</taxon>
        <taxon>Epsilonproteobacteria</taxon>
        <taxon>Campylobacterales</taxon>
        <taxon>Arcobacteraceae</taxon>
        <taxon>Arcobacter</taxon>
    </lineage>
</organism>
<dbReference type="PANTHER" id="PTHR21600:SF44">
    <property type="entry name" value="RIBOSOMAL LARGE SUBUNIT PSEUDOURIDINE SYNTHASE D"/>
    <property type="match status" value="1"/>
</dbReference>